<dbReference type="GO" id="GO:0005739">
    <property type="term" value="C:mitochondrion"/>
    <property type="evidence" value="ECO:0007669"/>
    <property type="project" value="InterPro"/>
</dbReference>
<feature type="region of interest" description="Disordered" evidence="1">
    <location>
        <begin position="55"/>
        <end position="98"/>
    </location>
</feature>
<dbReference type="EMBL" id="GECU01019489">
    <property type="protein sequence ID" value="JAS88217.1"/>
    <property type="molecule type" value="Transcribed_RNA"/>
</dbReference>
<organism evidence="3">
    <name type="scientific">Homalodisca liturata</name>
    <dbReference type="NCBI Taxonomy" id="320908"/>
    <lineage>
        <taxon>Eukaryota</taxon>
        <taxon>Metazoa</taxon>
        <taxon>Ecdysozoa</taxon>
        <taxon>Arthropoda</taxon>
        <taxon>Hexapoda</taxon>
        <taxon>Insecta</taxon>
        <taxon>Pterygota</taxon>
        <taxon>Neoptera</taxon>
        <taxon>Paraneoptera</taxon>
        <taxon>Hemiptera</taxon>
        <taxon>Auchenorrhyncha</taxon>
        <taxon>Membracoidea</taxon>
        <taxon>Cicadellidae</taxon>
        <taxon>Cicadellinae</taxon>
        <taxon>Proconiini</taxon>
        <taxon>Homalodisca</taxon>
    </lineage>
</organism>
<reference evidence="3" key="1">
    <citation type="submission" date="2015-11" db="EMBL/GenBank/DDBJ databases">
        <title>De novo transcriptome assembly of four potential Pierce s Disease insect vectors from Arizona vineyards.</title>
        <authorList>
            <person name="Tassone E.E."/>
        </authorList>
    </citation>
    <scope>NUCLEOTIDE SEQUENCE</scope>
</reference>
<accession>A0A1B6IMR6</accession>
<evidence type="ECO:0000256" key="1">
    <source>
        <dbReference type="SAM" id="MobiDB-lite"/>
    </source>
</evidence>
<keyword evidence="2" id="KW-0472">Membrane</keyword>
<proteinExistence type="predicted"/>
<dbReference type="InterPro" id="IPR026193">
    <property type="entry name" value="NDUFV3"/>
</dbReference>
<evidence type="ECO:0000313" key="3">
    <source>
        <dbReference type="EMBL" id="JAS88217.1"/>
    </source>
</evidence>
<dbReference type="GO" id="GO:0045271">
    <property type="term" value="C:respiratory chain complex I"/>
    <property type="evidence" value="ECO:0007669"/>
    <property type="project" value="InterPro"/>
</dbReference>
<name>A0A1B6IMR6_9HEMI</name>
<keyword evidence="2" id="KW-1133">Transmembrane helix</keyword>
<gene>
    <name evidence="3" type="ORF">g.8550</name>
</gene>
<evidence type="ECO:0000256" key="2">
    <source>
        <dbReference type="SAM" id="Phobius"/>
    </source>
</evidence>
<keyword evidence="2" id="KW-0812">Transmembrane</keyword>
<feature type="compositionally biased region" description="Basic and acidic residues" evidence="1">
    <location>
        <begin position="74"/>
        <end position="87"/>
    </location>
</feature>
<feature type="transmembrane region" description="Helical" evidence="2">
    <location>
        <begin position="12"/>
        <end position="32"/>
    </location>
</feature>
<feature type="non-terminal residue" evidence="3">
    <location>
        <position position="1"/>
    </location>
</feature>
<protein>
    <submittedName>
        <fullName evidence="3">Uncharacterized protein</fullName>
    </submittedName>
</protein>
<dbReference type="AlphaFoldDB" id="A0A1B6IMR6"/>
<sequence length="168" mass="18908">ITRISYNFTLSLLMLNKVISLTVFMFMSLQILRRLKCSNIRIFALQTRSISSEIDDLSSASSDEEGASAPCKSGQKDEDKEDVKISKEPFIPSPDVPGLSSNVYQISEGQSFPGISKEGTYKNPEYYSYHCTSFYDAQVELMTYRLPQPSAIDAPKKCPPPVYYEEDC</sequence>
<dbReference type="Pfam" id="PF15880">
    <property type="entry name" value="NDUFV3"/>
    <property type="match status" value="1"/>
</dbReference>